<dbReference type="Pfam" id="PF00379">
    <property type="entry name" value="Chitin_bind_4"/>
    <property type="match status" value="1"/>
</dbReference>
<accession>E9H7M3</accession>
<sequence>PPMPYSFDWSVKDDESKNDYGHQEASDGKVVTGSYRVALPDGRTQIVTYKADENGYVADVKYEGEAKYPAPESYNKPAGKPSY</sequence>
<gene>
    <name evidence="4" type="ORF">DAPPUDRAFT_59257</name>
</gene>
<dbReference type="GO" id="GO:0031012">
    <property type="term" value="C:extracellular matrix"/>
    <property type="evidence" value="ECO:0000318"/>
    <property type="project" value="GO_Central"/>
</dbReference>
<protein>
    <recommendedName>
        <fullName evidence="6">Cuticle protein</fullName>
    </recommendedName>
</protein>
<dbReference type="HOGENOM" id="CLU_075165_6_1_1"/>
<dbReference type="EMBL" id="GL732601">
    <property type="protein sequence ID" value="EFX72283.1"/>
    <property type="molecule type" value="Genomic_DNA"/>
</dbReference>
<dbReference type="InterPro" id="IPR000618">
    <property type="entry name" value="Insect_cuticle"/>
</dbReference>
<feature type="compositionally biased region" description="Basic and acidic residues" evidence="3">
    <location>
        <begin position="10"/>
        <end position="27"/>
    </location>
</feature>
<dbReference type="PROSITE" id="PS51155">
    <property type="entry name" value="CHIT_BIND_RR_2"/>
    <property type="match status" value="1"/>
</dbReference>
<evidence type="ECO:0000313" key="5">
    <source>
        <dbReference type="Proteomes" id="UP000000305"/>
    </source>
</evidence>
<dbReference type="PANTHER" id="PTHR12236">
    <property type="entry name" value="STRUCTURAL CONTITUENT OF CUTICLE"/>
    <property type="match status" value="1"/>
</dbReference>
<name>E9H7M3_DAPPU</name>
<dbReference type="AlphaFoldDB" id="E9H7M3"/>
<dbReference type="GO" id="GO:0042302">
    <property type="term" value="F:structural constituent of cuticle"/>
    <property type="evidence" value="ECO:0007669"/>
    <property type="project" value="UniProtKB-UniRule"/>
</dbReference>
<keyword evidence="5" id="KW-1185">Reference proteome</keyword>
<proteinExistence type="predicted"/>
<feature type="non-terminal residue" evidence="4">
    <location>
        <position position="1"/>
    </location>
</feature>
<evidence type="ECO:0008006" key="6">
    <source>
        <dbReference type="Google" id="ProtNLM"/>
    </source>
</evidence>
<dbReference type="OrthoDB" id="6884310at2759"/>
<dbReference type="InterPro" id="IPR031311">
    <property type="entry name" value="CHIT_BIND_RR_consensus"/>
</dbReference>
<evidence type="ECO:0000256" key="3">
    <source>
        <dbReference type="SAM" id="MobiDB-lite"/>
    </source>
</evidence>
<dbReference type="PANTHER" id="PTHR12236:SF79">
    <property type="entry name" value="CUTICULAR PROTEIN 50CB-RELATED"/>
    <property type="match status" value="1"/>
</dbReference>
<evidence type="ECO:0000256" key="2">
    <source>
        <dbReference type="PROSITE-ProRule" id="PRU00497"/>
    </source>
</evidence>
<dbReference type="PhylomeDB" id="E9H7M3"/>
<evidence type="ECO:0000256" key="1">
    <source>
        <dbReference type="ARBA" id="ARBA00022460"/>
    </source>
</evidence>
<dbReference type="PROSITE" id="PS00233">
    <property type="entry name" value="CHIT_BIND_RR_1"/>
    <property type="match status" value="1"/>
</dbReference>
<dbReference type="KEGG" id="dpx:DAPPUDRAFT_59257"/>
<dbReference type="PRINTS" id="PR00947">
    <property type="entry name" value="CUTICLE"/>
</dbReference>
<dbReference type="InterPro" id="IPR051217">
    <property type="entry name" value="Insect_Cuticle_Struc_Prot"/>
</dbReference>
<evidence type="ECO:0000313" key="4">
    <source>
        <dbReference type="EMBL" id="EFX72283.1"/>
    </source>
</evidence>
<dbReference type="OMA" id="VEEHHEY"/>
<keyword evidence="1 2" id="KW-0193">Cuticle</keyword>
<dbReference type="Proteomes" id="UP000000305">
    <property type="component" value="Unassembled WGS sequence"/>
</dbReference>
<organism evidence="4 5">
    <name type="scientific">Daphnia pulex</name>
    <name type="common">Water flea</name>
    <dbReference type="NCBI Taxonomy" id="6669"/>
    <lineage>
        <taxon>Eukaryota</taxon>
        <taxon>Metazoa</taxon>
        <taxon>Ecdysozoa</taxon>
        <taxon>Arthropoda</taxon>
        <taxon>Crustacea</taxon>
        <taxon>Branchiopoda</taxon>
        <taxon>Diplostraca</taxon>
        <taxon>Cladocera</taxon>
        <taxon>Anomopoda</taxon>
        <taxon>Daphniidae</taxon>
        <taxon>Daphnia</taxon>
    </lineage>
</organism>
<feature type="region of interest" description="Disordered" evidence="3">
    <location>
        <begin position="1"/>
        <end position="27"/>
    </location>
</feature>
<dbReference type="STRING" id="6669.E9H7M3"/>
<reference evidence="4 5" key="1">
    <citation type="journal article" date="2011" name="Science">
        <title>The ecoresponsive genome of Daphnia pulex.</title>
        <authorList>
            <person name="Colbourne J.K."/>
            <person name="Pfrender M.E."/>
            <person name="Gilbert D."/>
            <person name="Thomas W.K."/>
            <person name="Tucker A."/>
            <person name="Oakley T.H."/>
            <person name="Tokishita S."/>
            <person name="Aerts A."/>
            <person name="Arnold G.J."/>
            <person name="Basu M.K."/>
            <person name="Bauer D.J."/>
            <person name="Caceres C.E."/>
            <person name="Carmel L."/>
            <person name="Casola C."/>
            <person name="Choi J.H."/>
            <person name="Detter J.C."/>
            <person name="Dong Q."/>
            <person name="Dusheyko S."/>
            <person name="Eads B.D."/>
            <person name="Frohlich T."/>
            <person name="Geiler-Samerotte K.A."/>
            <person name="Gerlach D."/>
            <person name="Hatcher P."/>
            <person name="Jogdeo S."/>
            <person name="Krijgsveld J."/>
            <person name="Kriventseva E.V."/>
            <person name="Kultz D."/>
            <person name="Laforsch C."/>
            <person name="Lindquist E."/>
            <person name="Lopez J."/>
            <person name="Manak J.R."/>
            <person name="Muller J."/>
            <person name="Pangilinan J."/>
            <person name="Patwardhan R.P."/>
            <person name="Pitluck S."/>
            <person name="Pritham E.J."/>
            <person name="Rechtsteiner A."/>
            <person name="Rho M."/>
            <person name="Rogozin I.B."/>
            <person name="Sakarya O."/>
            <person name="Salamov A."/>
            <person name="Schaack S."/>
            <person name="Shapiro H."/>
            <person name="Shiga Y."/>
            <person name="Skalitzky C."/>
            <person name="Smith Z."/>
            <person name="Souvorov A."/>
            <person name="Sung W."/>
            <person name="Tang Z."/>
            <person name="Tsuchiya D."/>
            <person name="Tu H."/>
            <person name="Vos H."/>
            <person name="Wang M."/>
            <person name="Wolf Y.I."/>
            <person name="Yamagata H."/>
            <person name="Yamada T."/>
            <person name="Ye Y."/>
            <person name="Shaw J.R."/>
            <person name="Andrews J."/>
            <person name="Crease T.J."/>
            <person name="Tang H."/>
            <person name="Lucas S.M."/>
            <person name="Robertson H.M."/>
            <person name="Bork P."/>
            <person name="Koonin E.V."/>
            <person name="Zdobnov E.M."/>
            <person name="Grigoriev I.V."/>
            <person name="Lynch M."/>
            <person name="Boore J.L."/>
        </authorList>
    </citation>
    <scope>NUCLEOTIDE SEQUENCE [LARGE SCALE GENOMIC DNA]</scope>
</reference>
<dbReference type="InParanoid" id="E9H7M3"/>